<feature type="region of interest" description="Disordered" evidence="1">
    <location>
        <begin position="52"/>
        <end position="120"/>
    </location>
</feature>
<evidence type="ECO:0000256" key="1">
    <source>
        <dbReference type="SAM" id="MobiDB-lite"/>
    </source>
</evidence>
<feature type="compositionally biased region" description="Polar residues" evidence="1">
    <location>
        <begin position="88"/>
        <end position="120"/>
    </location>
</feature>
<dbReference type="Proteomes" id="UP001642540">
    <property type="component" value="Unassembled WGS sequence"/>
</dbReference>
<proteinExistence type="predicted"/>
<organism evidence="2 3">
    <name type="scientific">Orchesella dallaii</name>
    <dbReference type="NCBI Taxonomy" id="48710"/>
    <lineage>
        <taxon>Eukaryota</taxon>
        <taxon>Metazoa</taxon>
        <taxon>Ecdysozoa</taxon>
        <taxon>Arthropoda</taxon>
        <taxon>Hexapoda</taxon>
        <taxon>Collembola</taxon>
        <taxon>Entomobryomorpha</taxon>
        <taxon>Entomobryoidea</taxon>
        <taxon>Orchesellidae</taxon>
        <taxon>Orchesellinae</taxon>
        <taxon>Orchesella</taxon>
    </lineage>
</organism>
<evidence type="ECO:0000313" key="3">
    <source>
        <dbReference type="Proteomes" id="UP001642540"/>
    </source>
</evidence>
<sequence>MKRKLEVRKYINPEFSGICSKETKASEWLFGSDLNETLKESKTTASVMRATLTRGHRPAPYPSVGSFRRAQSSLNFHRSPHPTPRRGQWSTFRGRTQFRNSRYPSSNLQPQFQATQRKFQ</sequence>
<accession>A0ABP1RYR0</accession>
<reference evidence="2 3" key="1">
    <citation type="submission" date="2024-08" db="EMBL/GenBank/DDBJ databases">
        <authorList>
            <person name="Cucini C."/>
            <person name="Frati F."/>
        </authorList>
    </citation>
    <scope>NUCLEOTIDE SEQUENCE [LARGE SCALE GENOMIC DNA]</scope>
</reference>
<comment type="caution">
    <text evidence="2">The sequence shown here is derived from an EMBL/GenBank/DDBJ whole genome shotgun (WGS) entry which is preliminary data.</text>
</comment>
<name>A0ABP1RYR0_9HEXA</name>
<gene>
    <name evidence="2" type="ORF">ODALV1_LOCUS27755</name>
</gene>
<protein>
    <submittedName>
        <fullName evidence="2">Uncharacterized protein</fullName>
    </submittedName>
</protein>
<evidence type="ECO:0000313" key="2">
    <source>
        <dbReference type="EMBL" id="CAL8139262.1"/>
    </source>
</evidence>
<keyword evidence="3" id="KW-1185">Reference proteome</keyword>
<dbReference type="EMBL" id="CAXLJM020000124">
    <property type="protein sequence ID" value="CAL8139262.1"/>
    <property type="molecule type" value="Genomic_DNA"/>
</dbReference>